<dbReference type="EMBL" id="PYVU01000088">
    <property type="protein sequence ID" value="PTB95760.1"/>
    <property type="molecule type" value="Genomic_DNA"/>
</dbReference>
<accession>A0A2T4DPM0</accession>
<name>A0A2T4DPM0_9BACT</name>
<evidence type="ECO:0000313" key="1">
    <source>
        <dbReference type="EMBL" id="PTB95760.1"/>
    </source>
</evidence>
<proteinExistence type="predicted"/>
<reference evidence="1 2" key="1">
    <citation type="submission" date="2018-03" db="EMBL/GenBank/DDBJ databases">
        <title>Cross-interface Injection: A General Nanoliter Liquid Handling Method Applied to Single Cells Genome Amplification Automated Nanoliter Liquid Handling Applied to Single Cell Multiple Displacement Amplification.</title>
        <authorList>
            <person name="Yun J."/>
            <person name="Xu P."/>
            <person name="Xu J."/>
            <person name="Dai X."/>
            <person name="Wang Y."/>
            <person name="Zheng X."/>
            <person name="Cao C."/>
            <person name="Yi Q."/>
            <person name="Zhu Y."/>
            <person name="Wang L."/>
            <person name="Dong Z."/>
            <person name="Huang Y."/>
            <person name="Huang L."/>
            <person name="Du W."/>
        </authorList>
    </citation>
    <scope>NUCLEOTIDE SEQUENCE [LARGE SCALE GENOMIC DNA]</scope>
    <source>
        <strain evidence="1 2">Z-D1-2</strain>
    </source>
</reference>
<protein>
    <submittedName>
        <fullName evidence="1">Uncharacterized protein</fullName>
    </submittedName>
</protein>
<sequence length="75" mass="8483">MDVLGMDTVDINYNDDGIWEITNTQIVKGDDIFRVTRDGETTTHTFSEGEYGERVNMLNLESTDEHTLGVYHISG</sequence>
<dbReference type="Proteomes" id="UP000240608">
    <property type="component" value="Unassembled WGS sequence"/>
</dbReference>
<dbReference type="AlphaFoldDB" id="A0A2T4DPM0"/>
<organism evidence="1 2">
    <name type="scientific">Marivirga lumbricoides</name>
    <dbReference type="NCBI Taxonomy" id="1046115"/>
    <lineage>
        <taxon>Bacteria</taxon>
        <taxon>Pseudomonadati</taxon>
        <taxon>Bacteroidota</taxon>
        <taxon>Cytophagia</taxon>
        <taxon>Cytophagales</taxon>
        <taxon>Marivirgaceae</taxon>
        <taxon>Marivirga</taxon>
    </lineage>
</organism>
<evidence type="ECO:0000313" key="2">
    <source>
        <dbReference type="Proteomes" id="UP000240608"/>
    </source>
</evidence>
<comment type="caution">
    <text evidence="1">The sequence shown here is derived from an EMBL/GenBank/DDBJ whole genome shotgun (WGS) entry which is preliminary data.</text>
</comment>
<gene>
    <name evidence="1" type="ORF">C9994_10320</name>
</gene>